<dbReference type="Proteomes" id="UP000697710">
    <property type="component" value="Unassembled WGS sequence"/>
</dbReference>
<comment type="caution">
    <text evidence="2">The sequence shown here is derived from an EMBL/GenBank/DDBJ whole genome shotgun (WGS) entry which is preliminary data.</text>
</comment>
<evidence type="ECO:0000313" key="3">
    <source>
        <dbReference type="Proteomes" id="UP000697710"/>
    </source>
</evidence>
<protein>
    <submittedName>
        <fullName evidence="2">T9SS type A sorting domain-containing protein</fullName>
    </submittedName>
</protein>
<sequence>MHWRRASAMVALLGTIVAGSVAAQAENPDYRIRAKLRTPSDGGWGADESVGNVEFRVHSRFLQIYYGGVRRQDEYKFKISFDYTDISGFEENYPGSVYDTDYDAYINDGFVGRVFMNTETTGIGELVYDSRHPEPPDLPLPDGFPEIVDAGDVASVYPATGPVPAIGDAPPTGAPLFVHVFEEQFARGDVDQNGKVDEEDFPFLLNNFDPLDERGPHVGPAFGDFSGDNRSDMVDYDVFVANWTESQDPPPPPISPASVDEIESGDRLRVVLASPFVSGSQIRLYVPSPGAVTMEVFSIQGARLASRRLQAEAGWQSVAFDGRSDRGAALPSGTYLYRVRSATDSRSEKLVILR</sequence>
<dbReference type="InterPro" id="IPR018247">
    <property type="entry name" value="EF_Hand_1_Ca_BS"/>
</dbReference>
<dbReference type="PROSITE" id="PS00018">
    <property type="entry name" value="EF_HAND_1"/>
    <property type="match status" value="1"/>
</dbReference>
<name>A0A956LY38_UNCEI</name>
<dbReference type="InterPro" id="IPR026444">
    <property type="entry name" value="Secre_tail"/>
</dbReference>
<keyword evidence="1" id="KW-0732">Signal</keyword>
<evidence type="ECO:0000313" key="2">
    <source>
        <dbReference type="EMBL" id="MCA9727875.1"/>
    </source>
</evidence>
<dbReference type="EMBL" id="JAGQHR010000253">
    <property type="protein sequence ID" value="MCA9727875.1"/>
    <property type="molecule type" value="Genomic_DNA"/>
</dbReference>
<dbReference type="AlphaFoldDB" id="A0A956LY38"/>
<organism evidence="2 3">
    <name type="scientific">Eiseniibacteriota bacterium</name>
    <dbReference type="NCBI Taxonomy" id="2212470"/>
    <lineage>
        <taxon>Bacteria</taxon>
        <taxon>Candidatus Eiseniibacteriota</taxon>
    </lineage>
</organism>
<reference evidence="2" key="2">
    <citation type="journal article" date="2021" name="Microbiome">
        <title>Successional dynamics and alternative stable states in a saline activated sludge microbial community over 9 years.</title>
        <authorList>
            <person name="Wang Y."/>
            <person name="Ye J."/>
            <person name="Ju F."/>
            <person name="Liu L."/>
            <person name="Boyd J.A."/>
            <person name="Deng Y."/>
            <person name="Parks D.H."/>
            <person name="Jiang X."/>
            <person name="Yin X."/>
            <person name="Woodcroft B.J."/>
            <person name="Tyson G.W."/>
            <person name="Hugenholtz P."/>
            <person name="Polz M.F."/>
            <person name="Zhang T."/>
        </authorList>
    </citation>
    <scope>NUCLEOTIDE SEQUENCE</scope>
    <source>
        <strain evidence="2">HKST-UBA01</strain>
    </source>
</reference>
<reference evidence="2" key="1">
    <citation type="submission" date="2020-04" db="EMBL/GenBank/DDBJ databases">
        <authorList>
            <person name="Zhang T."/>
        </authorList>
    </citation>
    <scope>NUCLEOTIDE SEQUENCE</scope>
    <source>
        <strain evidence="2">HKST-UBA01</strain>
    </source>
</reference>
<accession>A0A956LY38</accession>
<evidence type="ECO:0000256" key="1">
    <source>
        <dbReference type="SAM" id="SignalP"/>
    </source>
</evidence>
<proteinExistence type="predicted"/>
<dbReference type="Gene3D" id="2.60.40.4070">
    <property type="match status" value="1"/>
</dbReference>
<feature type="chain" id="PRO_5037705970" evidence="1">
    <location>
        <begin position="26"/>
        <end position="354"/>
    </location>
</feature>
<feature type="signal peptide" evidence="1">
    <location>
        <begin position="1"/>
        <end position="25"/>
    </location>
</feature>
<gene>
    <name evidence="2" type="ORF">KC729_09350</name>
</gene>
<dbReference type="NCBIfam" id="TIGR04183">
    <property type="entry name" value="Por_Secre_tail"/>
    <property type="match status" value="1"/>
</dbReference>